<accession>A0AAP4TZQ5</accession>
<keyword evidence="5" id="KW-0449">Lipoprotein</keyword>
<evidence type="ECO:0000256" key="6">
    <source>
        <dbReference type="HAMAP-Rule" id="MF_01186"/>
    </source>
</evidence>
<dbReference type="Pfam" id="PF04390">
    <property type="entry name" value="LptE"/>
    <property type="match status" value="1"/>
</dbReference>
<comment type="subunit">
    <text evidence="6">Component of the lipopolysaccharide transport and assembly complex. Interacts with LptD.</text>
</comment>
<keyword evidence="3" id="KW-0564">Palmitate</keyword>
<keyword evidence="4 6" id="KW-0998">Cell outer membrane</keyword>
<dbReference type="PANTHER" id="PTHR38098">
    <property type="entry name" value="LPS-ASSEMBLY LIPOPROTEIN LPTE"/>
    <property type="match status" value="1"/>
</dbReference>
<evidence type="ECO:0000256" key="2">
    <source>
        <dbReference type="ARBA" id="ARBA00023136"/>
    </source>
</evidence>
<dbReference type="Proteomes" id="UP001170481">
    <property type="component" value="Unassembled WGS sequence"/>
</dbReference>
<comment type="caution">
    <text evidence="8">The sequence shown here is derived from an EMBL/GenBank/DDBJ whole genome shotgun (WGS) entry which is preliminary data.</text>
</comment>
<reference evidence="8" key="1">
    <citation type="submission" date="2023-07" db="EMBL/GenBank/DDBJ databases">
        <title>Genome content predicts the carbon catabolic preferences of heterotrophic bacteria.</title>
        <authorList>
            <person name="Gralka M."/>
        </authorList>
    </citation>
    <scope>NUCLEOTIDE SEQUENCE</scope>
    <source>
        <strain evidence="8">C2R13</strain>
    </source>
</reference>
<evidence type="ECO:0000256" key="5">
    <source>
        <dbReference type="ARBA" id="ARBA00023288"/>
    </source>
</evidence>
<keyword evidence="2 6" id="KW-0472">Membrane</keyword>
<feature type="transmembrane region" description="Helical" evidence="7">
    <location>
        <begin position="26"/>
        <end position="45"/>
    </location>
</feature>
<keyword evidence="7" id="KW-0812">Transmembrane</keyword>
<keyword evidence="1" id="KW-0732">Signal</keyword>
<dbReference type="GO" id="GO:0009279">
    <property type="term" value="C:cell outer membrane"/>
    <property type="evidence" value="ECO:0007669"/>
    <property type="project" value="UniProtKB-UniRule"/>
</dbReference>
<keyword evidence="7" id="KW-1133">Transmembrane helix</keyword>
<evidence type="ECO:0000256" key="1">
    <source>
        <dbReference type="ARBA" id="ARBA00022729"/>
    </source>
</evidence>
<dbReference type="GO" id="GO:0015920">
    <property type="term" value="P:lipopolysaccharide transport"/>
    <property type="evidence" value="ECO:0007669"/>
    <property type="project" value="TreeGrafter"/>
</dbReference>
<dbReference type="AlphaFoldDB" id="A0AAP4TZQ5"/>
<dbReference type="GO" id="GO:0001530">
    <property type="term" value="F:lipopolysaccharide binding"/>
    <property type="evidence" value="ECO:0007669"/>
    <property type="project" value="TreeGrafter"/>
</dbReference>
<dbReference type="GO" id="GO:1990351">
    <property type="term" value="C:transporter complex"/>
    <property type="evidence" value="ECO:0007669"/>
    <property type="project" value="TreeGrafter"/>
</dbReference>
<comment type="similarity">
    <text evidence="6">Belongs to the LptE lipoprotein family.</text>
</comment>
<organism evidence="8 9">
    <name type="scientific">Cobetia amphilecti</name>
    <dbReference type="NCBI Taxonomy" id="1055104"/>
    <lineage>
        <taxon>Bacteria</taxon>
        <taxon>Pseudomonadati</taxon>
        <taxon>Pseudomonadota</taxon>
        <taxon>Gammaproteobacteria</taxon>
        <taxon>Oceanospirillales</taxon>
        <taxon>Halomonadaceae</taxon>
        <taxon>Cobetia</taxon>
    </lineage>
</organism>
<evidence type="ECO:0000313" key="8">
    <source>
        <dbReference type="EMBL" id="MDO6673352.1"/>
    </source>
</evidence>
<dbReference type="RefSeq" id="WP_216059656.1">
    <property type="nucleotide sequence ID" value="NZ_JAHKQM010000002.1"/>
</dbReference>
<gene>
    <name evidence="6" type="primary">lptE</name>
    <name evidence="8" type="ORF">Q4535_14660</name>
</gene>
<evidence type="ECO:0000256" key="3">
    <source>
        <dbReference type="ARBA" id="ARBA00023139"/>
    </source>
</evidence>
<dbReference type="PANTHER" id="PTHR38098:SF1">
    <property type="entry name" value="LPS-ASSEMBLY LIPOPROTEIN LPTE"/>
    <property type="match status" value="1"/>
</dbReference>
<dbReference type="GO" id="GO:0043165">
    <property type="term" value="P:Gram-negative-bacterium-type cell outer membrane assembly"/>
    <property type="evidence" value="ECO:0007669"/>
    <property type="project" value="UniProtKB-UniRule"/>
</dbReference>
<dbReference type="EMBL" id="JAUORK010000023">
    <property type="protein sequence ID" value="MDO6673352.1"/>
    <property type="molecule type" value="Genomic_DNA"/>
</dbReference>
<sequence length="181" mass="19950">MTQAKSSSVSADTSERASRGLGRRRVLAALGVGLALTLSGCGFQLRGVNDAPMAITELDVQAPITKTHDALRDALERADVQLSDSAPLTLNLGKVRENVQQITYGDAGSIKRELTYRLTYSLQRKSDGAYLANQQELQASSLYYTNDDDLLNTDDLRERAAREVNRDLSRQLLERLRAIKP</sequence>
<comment type="function">
    <text evidence="6">Together with LptD, is involved in the assembly of lipopolysaccharide (LPS) at the surface of the outer membrane. Required for the proper assembly of LptD. Binds LPS and may serve as the LPS recognition site at the outer membrane.</text>
</comment>
<evidence type="ECO:0000313" key="9">
    <source>
        <dbReference type="Proteomes" id="UP001170481"/>
    </source>
</evidence>
<protein>
    <recommendedName>
        <fullName evidence="6">LPS-assembly lipoprotein LptE</fullName>
    </recommendedName>
</protein>
<evidence type="ECO:0000256" key="4">
    <source>
        <dbReference type="ARBA" id="ARBA00023237"/>
    </source>
</evidence>
<proteinExistence type="inferred from homology"/>
<dbReference type="InterPro" id="IPR007485">
    <property type="entry name" value="LPS_assembly_LptE"/>
</dbReference>
<dbReference type="HAMAP" id="MF_01186">
    <property type="entry name" value="LPS_assembly_LptE"/>
    <property type="match status" value="1"/>
</dbReference>
<name>A0AAP4TZQ5_9GAMM</name>
<evidence type="ECO:0000256" key="7">
    <source>
        <dbReference type="SAM" id="Phobius"/>
    </source>
</evidence>